<evidence type="ECO:0000256" key="5">
    <source>
        <dbReference type="SAM" id="Phobius"/>
    </source>
</evidence>
<dbReference type="GO" id="GO:0005634">
    <property type="term" value="C:nucleus"/>
    <property type="evidence" value="ECO:0007669"/>
    <property type="project" value="UniProtKB-SubCell"/>
</dbReference>
<evidence type="ECO:0000313" key="8">
    <source>
        <dbReference type="Proteomes" id="UP001174909"/>
    </source>
</evidence>
<dbReference type="Gene3D" id="1.10.10.10">
    <property type="entry name" value="Winged helix-like DNA-binding domain superfamily/Winged helix DNA-binding domain"/>
    <property type="match status" value="1"/>
</dbReference>
<dbReference type="Proteomes" id="UP001174909">
    <property type="component" value="Unassembled WGS sequence"/>
</dbReference>
<feature type="region of interest" description="Disordered" evidence="4">
    <location>
        <begin position="293"/>
        <end position="367"/>
    </location>
</feature>
<dbReference type="PROSITE" id="PS00345">
    <property type="entry name" value="ETS_DOMAIN_1"/>
    <property type="match status" value="1"/>
</dbReference>
<dbReference type="SUPFAM" id="SSF46785">
    <property type="entry name" value="Winged helix' DNA-binding domain"/>
    <property type="match status" value="1"/>
</dbReference>
<evidence type="ECO:0000259" key="6">
    <source>
        <dbReference type="PROSITE" id="PS50061"/>
    </source>
</evidence>
<dbReference type="GO" id="GO:0043565">
    <property type="term" value="F:sequence-specific DNA binding"/>
    <property type="evidence" value="ECO:0007669"/>
    <property type="project" value="InterPro"/>
</dbReference>
<dbReference type="AlphaFoldDB" id="A0AA35ST45"/>
<feature type="compositionally biased region" description="Low complexity" evidence="4">
    <location>
        <begin position="222"/>
        <end position="250"/>
    </location>
</feature>
<dbReference type="InterPro" id="IPR036390">
    <property type="entry name" value="WH_DNA-bd_sf"/>
</dbReference>
<keyword evidence="5" id="KW-0812">Transmembrane</keyword>
<dbReference type="PANTHER" id="PTHR11849">
    <property type="entry name" value="ETS"/>
    <property type="match status" value="1"/>
</dbReference>
<dbReference type="Pfam" id="PF00178">
    <property type="entry name" value="Ets"/>
    <property type="match status" value="1"/>
</dbReference>
<keyword evidence="8" id="KW-1185">Reference proteome</keyword>
<feature type="region of interest" description="Disordered" evidence="4">
    <location>
        <begin position="211"/>
        <end position="260"/>
    </location>
</feature>
<evidence type="ECO:0000313" key="7">
    <source>
        <dbReference type="EMBL" id="CAI8035204.1"/>
    </source>
</evidence>
<gene>
    <name evidence="7" type="ORF">GBAR_LOCUS19769</name>
</gene>
<accession>A0AA35ST45</accession>
<dbReference type="GO" id="GO:0000981">
    <property type="term" value="F:DNA-binding transcription factor activity, RNA polymerase II-specific"/>
    <property type="evidence" value="ECO:0007669"/>
    <property type="project" value="TreeGrafter"/>
</dbReference>
<comment type="subcellular location">
    <subcellularLocation>
        <location evidence="3">Nucleus</location>
    </subcellularLocation>
</comment>
<feature type="transmembrane region" description="Helical" evidence="5">
    <location>
        <begin position="43"/>
        <end position="61"/>
    </location>
</feature>
<dbReference type="InterPro" id="IPR036388">
    <property type="entry name" value="WH-like_DNA-bd_sf"/>
</dbReference>
<evidence type="ECO:0000256" key="2">
    <source>
        <dbReference type="ARBA" id="ARBA00023125"/>
    </source>
</evidence>
<dbReference type="PROSITE" id="PS50061">
    <property type="entry name" value="ETS_DOMAIN_3"/>
    <property type="match status" value="1"/>
</dbReference>
<dbReference type="GO" id="GO:0030154">
    <property type="term" value="P:cell differentiation"/>
    <property type="evidence" value="ECO:0007669"/>
    <property type="project" value="TreeGrafter"/>
</dbReference>
<feature type="compositionally biased region" description="Basic and acidic residues" evidence="4">
    <location>
        <begin position="421"/>
        <end position="432"/>
    </location>
</feature>
<organism evidence="7 8">
    <name type="scientific">Geodia barretti</name>
    <name type="common">Barrett's horny sponge</name>
    <dbReference type="NCBI Taxonomy" id="519541"/>
    <lineage>
        <taxon>Eukaryota</taxon>
        <taxon>Metazoa</taxon>
        <taxon>Porifera</taxon>
        <taxon>Demospongiae</taxon>
        <taxon>Heteroscleromorpha</taxon>
        <taxon>Tetractinellida</taxon>
        <taxon>Astrophorina</taxon>
        <taxon>Geodiidae</taxon>
        <taxon>Geodia</taxon>
    </lineage>
</organism>
<proteinExistence type="inferred from homology"/>
<dbReference type="PANTHER" id="PTHR11849:SF209">
    <property type="entry name" value="ETS TRANSLOCATION VARIANT 2"/>
    <property type="match status" value="1"/>
</dbReference>
<reference evidence="7" key="1">
    <citation type="submission" date="2023-03" db="EMBL/GenBank/DDBJ databases">
        <authorList>
            <person name="Steffen K."/>
            <person name="Cardenas P."/>
        </authorList>
    </citation>
    <scope>NUCLEOTIDE SEQUENCE</scope>
</reference>
<comment type="similarity">
    <text evidence="1 3">Belongs to the ETS family.</text>
</comment>
<feature type="compositionally biased region" description="Low complexity" evidence="4">
    <location>
        <begin position="312"/>
        <end position="352"/>
    </location>
</feature>
<protein>
    <recommendedName>
        <fullName evidence="6">ETS domain-containing protein</fullName>
    </recommendedName>
</protein>
<dbReference type="EMBL" id="CASHTH010002780">
    <property type="protein sequence ID" value="CAI8035204.1"/>
    <property type="molecule type" value="Genomic_DNA"/>
</dbReference>
<comment type="caution">
    <text evidence="7">The sequence shown here is derived from an EMBL/GenBank/DDBJ whole genome shotgun (WGS) entry which is preliminary data.</text>
</comment>
<feature type="compositionally biased region" description="Low complexity" evidence="4">
    <location>
        <begin position="105"/>
        <end position="139"/>
    </location>
</feature>
<dbReference type="SMART" id="SM00413">
    <property type="entry name" value="ETS"/>
    <property type="match status" value="1"/>
</dbReference>
<dbReference type="InterPro" id="IPR000418">
    <property type="entry name" value="Ets_dom"/>
</dbReference>
<feature type="domain" description="ETS" evidence="6">
    <location>
        <begin position="375"/>
        <end position="411"/>
    </location>
</feature>
<keyword evidence="5" id="KW-0472">Membrane</keyword>
<name>A0AA35ST45_GEOBA</name>
<sequence>MPDFLTIYLPMFSTYDVITCVYASHCQCCTRSDQNVHTNHNNLFIFSVMILAMAASLGLPASSIEVLTNTLTANSGVSAGDVLPAISSMLGLDSSALETLAATAAQDTPPTSTTVSLPPGSQTAPPTSTSEASTSTSTSISNGKEHGPGGKDGNTGATAAALFPCLIYYPGSANNYSLMWVPIDGSSTAALNQASQAMAAGSGTGGMVWPGLGSPFSLPPHASSSSTSSSSSSTTSSTSGTASTSTTTTAPTIPGLPADIPASPSLTSALSGLMGQNYLQLLQALQQQQQQTQTQGGTTAVATSMEPTPHASPLVTSSSVLPSSPSPLLSLPTSSSLLSSPTVGSSLTVSTPQRQTTTPGAASSPQVEFSTGSQIQLWQFLLELLTDRESQTCIKWTNKSDWEFKITRPSRGRPALGRTQEQAHHELRETESRSPLLLRQEHHQESSQPALRLPVCL</sequence>
<keyword evidence="3" id="KW-0539">Nucleus</keyword>
<evidence type="ECO:0000256" key="1">
    <source>
        <dbReference type="ARBA" id="ARBA00005562"/>
    </source>
</evidence>
<keyword evidence="5" id="KW-1133">Transmembrane helix</keyword>
<feature type="region of interest" description="Disordered" evidence="4">
    <location>
        <begin position="105"/>
        <end position="154"/>
    </location>
</feature>
<evidence type="ECO:0000256" key="3">
    <source>
        <dbReference type="RuleBase" id="RU004019"/>
    </source>
</evidence>
<dbReference type="InterPro" id="IPR046328">
    <property type="entry name" value="ETS_fam"/>
</dbReference>
<feature type="compositionally biased region" description="Polar residues" evidence="4">
    <location>
        <begin position="353"/>
        <end position="367"/>
    </location>
</feature>
<keyword evidence="2 3" id="KW-0238">DNA-binding</keyword>
<evidence type="ECO:0000256" key="4">
    <source>
        <dbReference type="SAM" id="MobiDB-lite"/>
    </source>
</evidence>
<feature type="region of interest" description="Disordered" evidence="4">
    <location>
        <begin position="409"/>
        <end position="457"/>
    </location>
</feature>